<evidence type="ECO:0000313" key="3">
    <source>
        <dbReference type="Proteomes" id="UP000476511"/>
    </source>
</evidence>
<dbReference type="EMBL" id="WKJD01000017">
    <property type="protein sequence ID" value="MRX44569.1"/>
    <property type="molecule type" value="Genomic_DNA"/>
</dbReference>
<proteinExistence type="predicted"/>
<reference evidence="2 3" key="1">
    <citation type="submission" date="2019-11" db="EMBL/GenBank/DDBJ databases">
        <title>Agromyces kandeliae sp. nov., isolated from mangrove soil.</title>
        <authorList>
            <person name="Wang R."/>
        </authorList>
    </citation>
    <scope>NUCLEOTIDE SEQUENCE [LARGE SCALE GENOMIC DNA]</scope>
    <source>
        <strain evidence="2 3">Q22</strain>
    </source>
</reference>
<dbReference type="SUPFAM" id="SSF52317">
    <property type="entry name" value="Class I glutamine amidotransferase-like"/>
    <property type="match status" value="1"/>
</dbReference>
<dbReference type="Gene3D" id="3.40.50.880">
    <property type="match status" value="1"/>
</dbReference>
<dbReference type="InterPro" id="IPR029010">
    <property type="entry name" value="ThuA-like"/>
</dbReference>
<keyword evidence="3" id="KW-1185">Reference proteome</keyword>
<name>A0A6L5R3I8_9MICO</name>
<evidence type="ECO:0000259" key="1">
    <source>
        <dbReference type="Pfam" id="PF06283"/>
    </source>
</evidence>
<dbReference type="Proteomes" id="UP000476511">
    <property type="component" value="Unassembled WGS sequence"/>
</dbReference>
<comment type="caution">
    <text evidence="2">The sequence shown here is derived from an EMBL/GenBank/DDBJ whole genome shotgun (WGS) entry which is preliminary data.</text>
</comment>
<sequence length="240" mass="25521">MRAIILSGAGRYADPWHDYAETSARLAELVAGAGFDVVVREDVDAALGSLDDDVALLVVNAGDPDRSSTDGEPLPAAVERPAVDDGPLAAALERGVGILAVHAAASSLRDVEAFDRAIGGRWEWDVSWHPPLGEAHVHLVGNHAIREGLDDFTLDDERYSSLLLHDVIEPIAEHEQDGIRHPLVWAREIGPSRLVYDALGHDARSYDSAGHRALIANALDWLGRVPAPTAAGRLPAAGAA</sequence>
<organism evidence="2 3">
    <name type="scientific">Agromyces kandeliae</name>
    <dbReference type="NCBI Taxonomy" id="2666141"/>
    <lineage>
        <taxon>Bacteria</taxon>
        <taxon>Bacillati</taxon>
        <taxon>Actinomycetota</taxon>
        <taxon>Actinomycetes</taxon>
        <taxon>Micrococcales</taxon>
        <taxon>Microbacteriaceae</taxon>
        <taxon>Agromyces</taxon>
    </lineage>
</organism>
<dbReference type="RefSeq" id="WP_154347013.1">
    <property type="nucleotide sequence ID" value="NZ_WKJD01000017.1"/>
</dbReference>
<evidence type="ECO:0000313" key="2">
    <source>
        <dbReference type="EMBL" id="MRX44569.1"/>
    </source>
</evidence>
<dbReference type="AlphaFoldDB" id="A0A6L5R3I8"/>
<feature type="domain" description="ThuA-like" evidence="1">
    <location>
        <begin position="17"/>
        <end position="221"/>
    </location>
</feature>
<dbReference type="Pfam" id="PF06283">
    <property type="entry name" value="ThuA"/>
    <property type="match status" value="1"/>
</dbReference>
<dbReference type="InterPro" id="IPR029062">
    <property type="entry name" value="Class_I_gatase-like"/>
</dbReference>
<gene>
    <name evidence="2" type="ORF">GJR97_12635</name>
</gene>
<accession>A0A6L5R3I8</accession>
<protein>
    <submittedName>
        <fullName evidence="2">ThuA domain-containing protein</fullName>
    </submittedName>
</protein>